<feature type="domain" description="Ubiquitin-like" evidence="1">
    <location>
        <begin position="11"/>
        <end position="79"/>
    </location>
</feature>
<protein>
    <recommendedName>
        <fullName evidence="1">Ubiquitin-like domain-containing protein</fullName>
    </recommendedName>
</protein>
<accession>A0A9Q1KGA0</accession>
<proteinExistence type="predicted"/>
<name>A0A9Q1KGA0_9CARY</name>
<dbReference type="GO" id="GO:0043161">
    <property type="term" value="P:proteasome-mediated ubiquitin-dependent protein catabolic process"/>
    <property type="evidence" value="ECO:0007669"/>
    <property type="project" value="TreeGrafter"/>
</dbReference>
<dbReference type="PROSITE" id="PS50053">
    <property type="entry name" value="UBIQUITIN_2"/>
    <property type="match status" value="1"/>
</dbReference>
<organism evidence="2 3">
    <name type="scientific">Carnegiea gigantea</name>
    <dbReference type="NCBI Taxonomy" id="171969"/>
    <lineage>
        <taxon>Eukaryota</taxon>
        <taxon>Viridiplantae</taxon>
        <taxon>Streptophyta</taxon>
        <taxon>Embryophyta</taxon>
        <taxon>Tracheophyta</taxon>
        <taxon>Spermatophyta</taxon>
        <taxon>Magnoliopsida</taxon>
        <taxon>eudicotyledons</taxon>
        <taxon>Gunneridae</taxon>
        <taxon>Pentapetalae</taxon>
        <taxon>Caryophyllales</taxon>
        <taxon>Cactineae</taxon>
        <taxon>Cactaceae</taxon>
        <taxon>Cactoideae</taxon>
        <taxon>Echinocereeae</taxon>
        <taxon>Carnegiea</taxon>
    </lineage>
</organism>
<dbReference type="Pfam" id="PF00240">
    <property type="entry name" value="ubiquitin"/>
    <property type="match status" value="1"/>
</dbReference>
<dbReference type="OrthoDB" id="1894077at2759"/>
<dbReference type="SUPFAM" id="SSF54236">
    <property type="entry name" value="Ubiquitin-like"/>
    <property type="match status" value="1"/>
</dbReference>
<dbReference type="AlphaFoldDB" id="A0A9Q1KGA0"/>
<dbReference type="GO" id="GO:0043130">
    <property type="term" value="F:ubiquitin binding"/>
    <property type="evidence" value="ECO:0007669"/>
    <property type="project" value="TreeGrafter"/>
</dbReference>
<dbReference type="GO" id="GO:0005829">
    <property type="term" value="C:cytosol"/>
    <property type="evidence" value="ECO:0007669"/>
    <property type="project" value="TreeGrafter"/>
</dbReference>
<dbReference type="InterPro" id="IPR000626">
    <property type="entry name" value="Ubiquitin-like_dom"/>
</dbReference>
<dbReference type="GO" id="GO:0031593">
    <property type="term" value="F:polyubiquitin modification-dependent protein binding"/>
    <property type="evidence" value="ECO:0007669"/>
    <property type="project" value="TreeGrafter"/>
</dbReference>
<dbReference type="PANTHER" id="PTHR10621">
    <property type="entry name" value="UV EXCISION REPAIR PROTEIN RAD23"/>
    <property type="match status" value="1"/>
</dbReference>
<dbReference type="InterPro" id="IPR029071">
    <property type="entry name" value="Ubiquitin-like_domsf"/>
</dbReference>
<dbReference type="Gene3D" id="3.10.20.90">
    <property type="entry name" value="Phosphatidylinositol 3-kinase Catalytic Subunit, Chain A, domain 1"/>
    <property type="match status" value="1"/>
</dbReference>
<evidence type="ECO:0000313" key="3">
    <source>
        <dbReference type="Proteomes" id="UP001153076"/>
    </source>
</evidence>
<reference evidence="2" key="1">
    <citation type="submission" date="2022-04" db="EMBL/GenBank/DDBJ databases">
        <title>Carnegiea gigantea Genome sequencing and assembly v2.</title>
        <authorList>
            <person name="Copetti D."/>
            <person name="Sanderson M.J."/>
            <person name="Burquez A."/>
            <person name="Wojciechowski M.F."/>
        </authorList>
    </citation>
    <scope>NUCLEOTIDE SEQUENCE</scope>
    <source>
        <strain evidence="2">SGP5-SGP5p</strain>
        <tissue evidence="2">Aerial part</tissue>
    </source>
</reference>
<sequence length="341" mass="38570">MASSSSSSSTMNVIIGTEDENSFSLGIGQNDTVCANKARICKTTGTPVFHQILVFNGRTLDNSFHIHTYEITPNSSLFLCIQDPLADLGRFPAPPSKPSFCSTWPNTLNPFSISPSTSAKLFCNSNKKCFNIAKVNFFSFHLVYWLPPPDRLGVYIHEKRHELQDAKCLSDYGISSGSMLNVFIKPSLVSLPSPTPPPKKGNIQVLTACGKLLCLQVKFKRKVWVRLCKCSSFLTTLHSISDMILSFRKDYDKLSFWKHVKVLRTELARLQQLEKFELSLDYFFIHNYKVLNEAVSFRENCIEKDDEIEIVHGSVHLLLEQLSTSDDLHLHTCRFLPLLQA</sequence>
<dbReference type="Proteomes" id="UP001153076">
    <property type="component" value="Unassembled WGS sequence"/>
</dbReference>
<dbReference type="GO" id="GO:0005654">
    <property type="term" value="C:nucleoplasm"/>
    <property type="evidence" value="ECO:0007669"/>
    <property type="project" value="TreeGrafter"/>
</dbReference>
<dbReference type="CDD" id="cd17039">
    <property type="entry name" value="Ubl_ubiquitin_like"/>
    <property type="match status" value="1"/>
</dbReference>
<evidence type="ECO:0000313" key="2">
    <source>
        <dbReference type="EMBL" id="KAJ8442969.1"/>
    </source>
</evidence>
<dbReference type="EMBL" id="JAKOGI010000131">
    <property type="protein sequence ID" value="KAJ8442969.1"/>
    <property type="molecule type" value="Genomic_DNA"/>
</dbReference>
<dbReference type="PANTHER" id="PTHR10621:SF38">
    <property type="entry name" value="UBIQUITIN DOMAIN-CONTAINING PROTEIN 7SL RNA1-RELATED"/>
    <property type="match status" value="1"/>
</dbReference>
<dbReference type="GO" id="GO:0070628">
    <property type="term" value="F:proteasome binding"/>
    <property type="evidence" value="ECO:0007669"/>
    <property type="project" value="TreeGrafter"/>
</dbReference>
<comment type="caution">
    <text evidence="2">The sequence shown here is derived from an EMBL/GenBank/DDBJ whole genome shotgun (WGS) entry which is preliminary data.</text>
</comment>
<keyword evidence="3" id="KW-1185">Reference proteome</keyword>
<evidence type="ECO:0000259" key="1">
    <source>
        <dbReference type="PROSITE" id="PS50053"/>
    </source>
</evidence>
<gene>
    <name evidence="2" type="ORF">Cgig2_019542</name>
</gene>